<comment type="pathway">
    <text evidence="2">Amine and polyamine biosynthesis; S-adenosylmethioninamine biosynthesis; S-adenosylmethioninamine from S-adenosyl-L-methionine: step 1/1.</text>
</comment>
<dbReference type="Gene3D" id="3.30.360.110">
    <property type="entry name" value="S-adenosylmethionine decarboxylase domain"/>
    <property type="match status" value="1"/>
</dbReference>
<keyword evidence="13" id="KW-0704">Schiff base</keyword>
<keyword evidence="11" id="KW-0865">Zymogen</keyword>
<dbReference type="PANTHER" id="PTHR33866:SF2">
    <property type="entry name" value="S-ADENOSYLMETHIONINE DECARBOXYLASE PROENZYME"/>
    <property type="match status" value="1"/>
</dbReference>
<evidence type="ECO:0000256" key="10">
    <source>
        <dbReference type="ARBA" id="ARBA00023115"/>
    </source>
</evidence>
<evidence type="ECO:0000256" key="4">
    <source>
        <dbReference type="ARBA" id="ARBA00012357"/>
    </source>
</evidence>
<evidence type="ECO:0000256" key="16">
    <source>
        <dbReference type="ARBA" id="ARBA00056215"/>
    </source>
</evidence>
<accession>A0A938BRB7</accession>
<feature type="non-terminal residue" evidence="18">
    <location>
        <position position="116"/>
    </location>
</feature>
<dbReference type="EC" id="4.1.1.50" evidence="4"/>
<dbReference type="Proteomes" id="UP000748308">
    <property type="component" value="Unassembled WGS sequence"/>
</dbReference>
<dbReference type="FunFam" id="3.30.360.110:FF:000001">
    <property type="entry name" value="S-adenosylmethionine decarboxylase proenzyme"/>
    <property type="match status" value="1"/>
</dbReference>
<evidence type="ECO:0000256" key="14">
    <source>
        <dbReference type="ARBA" id="ARBA00023317"/>
    </source>
</evidence>
<comment type="function">
    <text evidence="16">Catalyzes the decarboxylation of S-adenosylmethionine to S-adenosylmethioninamine (dcAdoMet), the propylamine donor required for the synthesis of the polyamines spermine and spermidine from the diamine putrescine.</text>
</comment>
<dbReference type="GO" id="GO:0005829">
    <property type="term" value="C:cytosol"/>
    <property type="evidence" value="ECO:0007669"/>
    <property type="project" value="TreeGrafter"/>
</dbReference>
<evidence type="ECO:0000256" key="3">
    <source>
        <dbReference type="ARBA" id="ARBA00011601"/>
    </source>
</evidence>
<evidence type="ECO:0000256" key="5">
    <source>
        <dbReference type="ARBA" id="ARBA00020217"/>
    </source>
</evidence>
<dbReference type="NCBIfam" id="TIGR03330">
    <property type="entry name" value="SAM_DCase_Bsu"/>
    <property type="match status" value="1"/>
</dbReference>
<keyword evidence="6" id="KW-0949">S-adenosyl-L-methionine</keyword>
<protein>
    <recommendedName>
        <fullName evidence="5">S-adenosylmethionine decarboxylase proenzyme</fullName>
        <ecNumber evidence="4">4.1.1.50</ecNumber>
    </recommendedName>
</protein>
<dbReference type="EMBL" id="VGIY01000272">
    <property type="protein sequence ID" value="MBM3318137.1"/>
    <property type="molecule type" value="Genomic_DNA"/>
</dbReference>
<evidence type="ECO:0000256" key="6">
    <source>
        <dbReference type="ARBA" id="ARBA00022691"/>
    </source>
</evidence>
<organism evidence="18 19">
    <name type="scientific">Eiseniibacteriota bacterium</name>
    <dbReference type="NCBI Taxonomy" id="2212470"/>
    <lineage>
        <taxon>Bacteria</taxon>
        <taxon>Candidatus Eiseniibacteriota</taxon>
    </lineage>
</organism>
<dbReference type="InterPro" id="IPR003826">
    <property type="entry name" value="AdoMetDC_fam_prok"/>
</dbReference>
<comment type="caution">
    <text evidence="18">The sequence shown here is derived from an EMBL/GenBank/DDBJ whole genome shotgun (WGS) entry which is preliminary data.</text>
</comment>
<keyword evidence="8" id="KW-0068">Autocatalytic cleavage</keyword>
<evidence type="ECO:0000256" key="7">
    <source>
        <dbReference type="ARBA" id="ARBA00022793"/>
    </source>
</evidence>
<evidence type="ECO:0000256" key="2">
    <source>
        <dbReference type="ARBA" id="ARBA00004911"/>
    </source>
</evidence>
<comment type="similarity">
    <text evidence="17">Belongs to the prokaryotic AdoMetDC family. Type 1 subfamily.</text>
</comment>
<gene>
    <name evidence="18" type="primary">speD</name>
    <name evidence="18" type="ORF">FJY75_09855</name>
</gene>
<reference evidence="18" key="1">
    <citation type="submission" date="2019-03" db="EMBL/GenBank/DDBJ databases">
        <title>Lake Tanganyika Metagenome-Assembled Genomes (MAGs).</title>
        <authorList>
            <person name="Tran P."/>
        </authorList>
    </citation>
    <scope>NUCLEOTIDE SEQUENCE</scope>
    <source>
        <strain evidence="18">M_DeepCast_400m_m2_100</strain>
    </source>
</reference>
<evidence type="ECO:0000256" key="13">
    <source>
        <dbReference type="ARBA" id="ARBA00023270"/>
    </source>
</evidence>
<comment type="subunit">
    <text evidence="3">Heterotetramer of two alpha and two beta chains arranged as a dimer of alpha/beta heterodimers.</text>
</comment>
<sequence>MDPVGHHYIVEASGCNPEIIGKVETVEQILVRAAEVAKVTVWSISFHRFNPNGVSGVVVISESHLSVHTWPEYGYVALDIFTCGNDAKPEAAVEHALKEFKARTMHITEVTRGLEE</sequence>
<dbReference type="GO" id="GO:0004014">
    <property type="term" value="F:adenosylmethionine decarboxylase activity"/>
    <property type="evidence" value="ECO:0007669"/>
    <property type="project" value="UniProtKB-EC"/>
</dbReference>
<keyword evidence="7" id="KW-0210">Decarboxylase</keyword>
<evidence type="ECO:0000313" key="18">
    <source>
        <dbReference type="EMBL" id="MBM3318137.1"/>
    </source>
</evidence>
<evidence type="ECO:0000256" key="17">
    <source>
        <dbReference type="ARBA" id="ARBA00061583"/>
    </source>
</evidence>
<dbReference type="Pfam" id="PF02675">
    <property type="entry name" value="AdoMet_dc"/>
    <property type="match status" value="1"/>
</dbReference>
<dbReference type="SUPFAM" id="SSF56276">
    <property type="entry name" value="S-adenosylmethionine decarboxylase"/>
    <property type="match status" value="1"/>
</dbReference>
<keyword evidence="10" id="KW-0620">Polyamine biosynthesis</keyword>
<comment type="cofactor">
    <cofactor evidence="1">
        <name>pyruvate</name>
        <dbReference type="ChEBI" id="CHEBI:15361"/>
    </cofactor>
</comment>
<keyword evidence="12 18" id="KW-0456">Lyase</keyword>
<dbReference type="InterPro" id="IPR042284">
    <property type="entry name" value="AdoMetDC_N"/>
</dbReference>
<proteinExistence type="inferred from homology"/>
<keyword evidence="14" id="KW-0670">Pyruvate</keyword>
<dbReference type="InterPro" id="IPR016067">
    <property type="entry name" value="S-AdoMet_deCO2ase_core"/>
</dbReference>
<dbReference type="AlphaFoldDB" id="A0A938BRB7"/>
<evidence type="ECO:0000256" key="8">
    <source>
        <dbReference type="ARBA" id="ARBA00022813"/>
    </source>
</evidence>
<dbReference type="GO" id="GO:0008295">
    <property type="term" value="P:spermidine biosynthetic process"/>
    <property type="evidence" value="ECO:0007669"/>
    <property type="project" value="UniProtKB-KW"/>
</dbReference>
<dbReference type="Gene3D" id="3.30.160.750">
    <property type="match status" value="1"/>
</dbReference>
<comment type="catalytic activity">
    <reaction evidence="15">
        <text>S-adenosyl-L-methionine + H(+) = S-adenosyl 3-(methylsulfanyl)propylamine + CO2</text>
        <dbReference type="Rhea" id="RHEA:15981"/>
        <dbReference type="ChEBI" id="CHEBI:15378"/>
        <dbReference type="ChEBI" id="CHEBI:16526"/>
        <dbReference type="ChEBI" id="CHEBI:57443"/>
        <dbReference type="ChEBI" id="CHEBI:59789"/>
        <dbReference type="EC" id="4.1.1.50"/>
    </reaction>
</comment>
<evidence type="ECO:0000256" key="9">
    <source>
        <dbReference type="ARBA" id="ARBA00023066"/>
    </source>
</evidence>
<keyword evidence="9" id="KW-0745">Spermidine biosynthesis</keyword>
<evidence type="ECO:0000256" key="12">
    <source>
        <dbReference type="ARBA" id="ARBA00023239"/>
    </source>
</evidence>
<evidence type="ECO:0000256" key="1">
    <source>
        <dbReference type="ARBA" id="ARBA00001928"/>
    </source>
</evidence>
<dbReference type="PANTHER" id="PTHR33866">
    <property type="entry name" value="S-ADENOSYLMETHIONINE DECARBOXYLASE PROENZYME"/>
    <property type="match status" value="1"/>
</dbReference>
<evidence type="ECO:0000256" key="11">
    <source>
        <dbReference type="ARBA" id="ARBA00023145"/>
    </source>
</evidence>
<evidence type="ECO:0000313" key="19">
    <source>
        <dbReference type="Proteomes" id="UP000748308"/>
    </source>
</evidence>
<name>A0A938BRB7_UNCEI</name>
<evidence type="ECO:0000256" key="15">
    <source>
        <dbReference type="ARBA" id="ARBA00048112"/>
    </source>
</evidence>
<dbReference type="InterPro" id="IPR017716">
    <property type="entry name" value="S-AdoMet_deCOase_pro-enz"/>
</dbReference>
<dbReference type="InterPro" id="IPR042286">
    <property type="entry name" value="AdoMetDC_C"/>
</dbReference>
<dbReference type="HAMAP" id="MF_00464">
    <property type="entry name" value="AdoMetDC_1"/>
    <property type="match status" value="1"/>
</dbReference>